<proteinExistence type="predicted"/>
<sequence>MILVDVATGSQAWTEPVENGWQVHQHGPLRLWNAVEDALSAWQDAGSPPQSDFGMTVDVDGTQRVWIGTPEGPTWRLPV</sequence>
<gene>
    <name evidence="1" type="ORF">AQJ64_07065</name>
</gene>
<organism evidence="1 2">
    <name type="scientific">Streptomyces griseoruber</name>
    <dbReference type="NCBI Taxonomy" id="1943"/>
    <lineage>
        <taxon>Bacteria</taxon>
        <taxon>Bacillati</taxon>
        <taxon>Actinomycetota</taxon>
        <taxon>Actinomycetes</taxon>
        <taxon>Kitasatosporales</taxon>
        <taxon>Streptomycetaceae</taxon>
        <taxon>Streptomyces</taxon>
    </lineage>
</organism>
<comment type="caution">
    <text evidence="1">The sequence shown here is derived from an EMBL/GenBank/DDBJ whole genome shotgun (WGS) entry which is preliminary data.</text>
</comment>
<dbReference type="Proteomes" id="UP000052982">
    <property type="component" value="Unassembled WGS sequence"/>
</dbReference>
<evidence type="ECO:0000313" key="1">
    <source>
        <dbReference type="EMBL" id="KUN87041.1"/>
    </source>
</evidence>
<evidence type="ECO:0000313" key="2">
    <source>
        <dbReference type="Proteomes" id="UP000052982"/>
    </source>
</evidence>
<protein>
    <submittedName>
        <fullName evidence="1">Uncharacterized protein</fullName>
    </submittedName>
</protein>
<dbReference type="AlphaFoldDB" id="A0A124I4J0"/>
<accession>A0A124I4J0</accession>
<name>A0A124I4J0_9ACTN</name>
<reference evidence="1 2" key="1">
    <citation type="submission" date="2015-10" db="EMBL/GenBank/DDBJ databases">
        <title>Draft genome sequence of Streptomyces griseoruber DSM 40281, type strain for the species Streptomyces griseoruber.</title>
        <authorList>
            <person name="Ruckert C."/>
            <person name="Winkler A."/>
            <person name="Kalinowski J."/>
            <person name="Kampfer P."/>
            <person name="Glaeser S."/>
        </authorList>
    </citation>
    <scope>NUCLEOTIDE SEQUENCE [LARGE SCALE GENOMIC DNA]</scope>
    <source>
        <strain evidence="1 2">DSM 40281</strain>
    </source>
</reference>
<dbReference type="STRING" id="1943.AQJ64_07065"/>
<keyword evidence="2" id="KW-1185">Reference proteome</keyword>
<dbReference type="EMBL" id="LMWW01000008">
    <property type="protein sequence ID" value="KUN87041.1"/>
    <property type="molecule type" value="Genomic_DNA"/>
</dbReference>